<evidence type="ECO:0000313" key="4">
    <source>
        <dbReference type="Proteomes" id="UP001149090"/>
    </source>
</evidence>
<dbReference type="PANTHER" id="PTHR23084">
    <property type="entry name" value="PHOSPHATIDYLINOSITOL-4-PHOSPHATE 5-KINASE RELATED"/>
    <property type="match status" value="1"/>
</dbReference>
<dbReference type="Gene3D" id="1.20.900.10">
    <property type="entry name" value="Dbl homology (DH) domain"/>
    <property type="match status" value="1"/>
</dbReference>
<evidence type="ECO:0000313" key="3">
    <source>
        <dbReference type="EMBL" id="KAJ5080457.1"/>
    </source>
</evidence>
<dbReference type="AlphaFoldDB" id="A0A9Q0RHP5"/>
<dbReference type="InterPro" id="IPR003409">
    <property type="entry name" value="MORN"/>
</dbReference>
<dbReference type="InterPro" id="IPR035899">
    <property type="entry name" value="DBL_dom_sf"/>
</dbReference>
<dbReference type="OrthoDB" id="423343at2759"/>
<dbReference type="EMBL" id="JAPDFW010000011">
    <property type="protein sequence ID" value="KAJ5080457.1"/>
    <property type="molecule type" value="Genomic_DNA"/>
</dbReference>
<dbReference type="Pfam" id="PF02493">
    <property type="entry name" value="MORN"/>
    <property type="match status" value="12"/>
</dbReference>
<dbReference type="InterPro" id="IPR000219">
    <property type="entry name" value="DH_dom"/>
</dbReference>
<name>A0A9Q0RHP5_ANAIG</name>
<sequence length="890" mass="102690">MSNQSPRKKKFSLKKFLSKKIKKQNSKETSPKKEIQIQEREVILTSEEKTKRFEFMKKNANLKEIFADDLKKIYFEEFIQDDISEKGSIDKKISQPLLEKIEKQGYTKETYDETAKQLEKKLFEEILPKFIYSPLFTSFQQDIENVSKGINAKGPTTLRTQIIDDLFSFYDMSMNKFKNFSSIAISTLKINSDIFQEKDLEMFSNFEQILSLHETLFKKLQYRKRNWHFQQTIGDIFLDSFEKLASLHKQNSDEIVKSLEIYSRLTSQKTTNSVIKKLVKKEKLNFPEGLKLPLNFHEELNRIIATLVENTKKSFRDYEVLNQFSEQFNRLCQDTSQERILITKLLEPDIKLFKGHTLLKEGMGRMKKYTKNTDTADSCIYLFLFTEIIAWGFLIKQDTTLPVKDSIEANTKKIKSGIKSIKQRSQSTYSEVDSTRRFKIDNVIPLNSVWIKCDKNFNSQNSKHLNLNQFEIITPELRMTVAAKNSTDWVQQITEAIEKRLGTKSIETRTGEFCLSSKVILKGSLTEGVLKGHGEILYPNGSVLVSEFEDGKAVGKGKMSYITGDSVEAEFKDNLPNGNGVFLFRKGAKFIGSFSNGNMSGKAKLVSSDGSIYEGEFLNDLFEGKGTLKFANGDFYSGSFKDNMRSGIGEFKDSLGNFYKGSWRNDRREGHGKQIYVTGDSYEGSWVRDQKQGTGTFITKYWKYKGSWKNDLQNGQGLMEYSEDKKYEGEWKNGMRSGRGIFINKNIKYTGEWSYNLPNGYGTLYILKSKNLSSIKQNIEPEDILEQFTGIFKDGISMGKEIHYHNSENVQYTGEMSYGNIHNKGILSFSDDTSVKGFWDMDRLILKSTTLSVPNNKETNFFLKLNQENFLSKDAQIWLIPPREPRLHLF</sequence>
<dbReference type="SUPFAM" id="SSF48065">
    <property type="entry name" value="DBL homology domain (DH-domain)"/>
    <property type="match status" value="1"/>
</dbReference>
<keyword evidence="1" id="KW-0677">Repeat</keyword>
<protein>
    <submittedName>
        <fullName evidence="3">Phosphatidylinositol-4-phosphate 5-kinase related</fullName>
    </submittedName>
</protein>
<dbReference type="PROSITE" id="PS50010">
    <property type="entry name" value="DH_2"/>
    <property type="match status" value="1"/>
</dbReference>
<comment type="caution">
    <text evidence="3">The sequence shown here is derived from an EMBL/GenBank/DDBJ whole genome shotgun (WGS) entry which is preliminary data.</text>
</comment>
<dbReference type="SUPFAM" id="SSF82185">
    <property type="entry name" value="Histone H3 K4-specific methyltransferase SET7/9 N-terminal domain"/>
    <property type="match status" value="4"/>
</dbReference>
<keyword evidence="4" id="KW-1185">Reference proteome</keyword>
<evidence type="ECO:0000256" key="1">
    <source>
        <dbReference type="ARBA" id="ARBA00022737"/>
    </source>
</evidence>
<reference evidence="3" key="1">
    <citation type="submission" date="2022-10" db="EMBL/GenBank/DDBJ databases">
        <title>Novel sulphate-reducing endosymbionts in the free-living metamonad Anaeramoeba.</title>
        <authorList>
            <person name="Jerlstrom-Hultqvist J."/>
            <person name="Cepicka I."/>
            <person name="Gallot-Lavallee L."/>
            <person name="Salas-Leiva D."/>
            <person name="Curtis B.A."/>
            <person name="Zahonova K."/>
            <person name="Pipaliya S."/>
            <person name="Dacks J."/>
            <person name="Roger A.J."/>
        </authorList>
    </citation>
    <scope>NUCLEOTIDE SEQUENCE</scope>
    <source>
        <strain evidence="3">BMAN</strain>
    </source>
</reference>
<accession>A0A9Q0RHP5</accession>
<proteinExistence type="predicted"/>
<dbReference type="PANTHER" id="PTHR23084:SF263">
    <property type="entry name" value="MORN REPEAT-CONTAINING PROTEIN 1"/>
    <property type="match status" value="1"/>
</dbReference>
<evidence type="ECO:0000259" key="2">
    <source>
        <dbReference type="PROSITE" id="PS50010"/>
    </source>
</evidence>
<feature type="domain" description="DH" evidence="2">
    <location>
        <begin position="158"/>
        <end position="338"/>
    </location>
</feature>
<gene>
    <name evidence="3" type="ORF">M0811_03942</name>
</gene>
<dbReference type="Proteomes" id="UP001149090">
    <property type="component" value="Unassembled WGS sequence"/>
</dbReference>
<dbReference type="Gene3D" id="2.20.110.10">
    <property type="entry name" value="Histone H3 K4-specific methyltransferase SET7/9 N-terminal domain"/>
    <property type="match status" value="5"/>
</dbReference>
<organism evidence="3 4">
    <name type="scientific">Anaeramoeba ignava</name>
    <name type="common">Anaerobic marine amoeba</name>
    <dbReference type="NCBI Taxonomy" id="1746090"/>
    <lineage>
        <taxon>Eukaryota</taxon>
        <taxon>Metamonada</taxon>
        <taxon>Anaeramoebidae</taxon>
        <taxon>Anaeramoeba</taxon>
    </lineage>
</organism>
<dbReference type="SMART" id="SM00698">
    <property type="entry name" value="MORN"/>
    <property type="match status" value="9"/>
</dbReference>
<dbReference type="GO" id="GO:0005085">
    <property type="term" value="F:guanyl-nucleotide exchange factor activity"/>
    <property type="evidence" value="ECO:0007669"/>
    <property type="project" value="InterPro"/>
</dbReference>